<dbReference type="SUPFAM" id="SSF52833">
    <property type="entry name" value="Thioredoxin-like"/>
    <property type="match status" value="1"/>
</dbReference>
<evidence type="ECO:0000313" key="2">
    <source>
        <dbReference type="Proteomes" id="UP001156881"/>
    </source>
</evidence>
<proteinExistence type="predicted"/>
<dbReference type="EMBL" id="BSPG01000002">
    <property type="protein sequence ID" value="GLS42839.1"/>
    <property type="molecule type" value="Genomic_DNA"/>
</dbReference>
<reference evidence="2" key="1">
    <citation type="journal article" date="2019" name="Int. J. Syst. Evol. Microbiol.">
        <title>The Global Catalogue of Microorganisms (GCM) 10K type strain sequencing project: providing services to taxonomists for standard genome sequencing and annotation.</title>
        <authorList>
            <consortium name="The Broad Institute Genomics Platform"/>
            <consortium name="The Broad Institute Genome Sequencing Center for Infectious Disease"/>
            <person name="Wu L."/>
            <person name="Ma J."/>
        </authorList>
    </citation>
    <scope>NUCLEOTIDE SEQUENCE [LARGE SCALE GENOMIC DNA]</scope>
    <source>
        <strain evidence="2">NBRC 107710</strain>
    </source>
</reference>
<gene>
    <name evidence="1" type="ORF">GCM10007884_08240</name>
</gene>
<sequence length="485" mass="52692">MEKKMSTSAEPGDSFVAFVKQGCETCQMLDDVLGRIAGQYPITVYTQDDPSFPTSVSAIDDTSLEKSFSFDVEAVPTLVRVKNGREVSRTFGWHRDDWQAMTGLGDLGSNLPLMRPGCGSKSREPGVYDALRAKYGKLDFKSRPIVLGEWDDEFEATYDRGWSDGLPVVPPTDTRILRMLDGTSRRSDEIIGNVPPNLAPITVEKIAINAVMAGCRPEYMPVILTALEAALDPLFTMHGLLCTTCFSGPIIVVNGPIAREIGMNSGINCLGQGNRANATIGRAVQLIIRNVGGGRPGELDRAVLGGPGKYTFCFAEDESDPTWQTLASSRGIDPGKNAVTLFQGDGIQGFLDQRSRTPEELTKSLAMSLLAVGHYKLCEFTNAMLVLVPEHYGIFRDAGWDRDRITSELHKAMVRPGKDVIQGAHGVGEGIAVGRRDEMVNKFWPEGLLIVQAGGKAGLFSAICAGWTGGRFREESKPVTKEIVL</sequence>
<dbReference type="CDD" id="cd02947">
    <property type="entry name" value="TRX_family"/>
    <property type="match status" value="1"/>
</dbReference>
<evidence type="ECO:0008006" key="3">
    <source>
        <dbReference type="Google" id="ProtNLM"/>
    </source>
</evidence>
<name>A0ABQ6CXJ4_9HYPH</name>
<dbReference type="InterPro" id="IPR036249">
    <property type="entry name" value="Thioredoxin-like_sf"/>
</dbReference>
<accession>A0ABQ6CXJ4</accession>
<dbReference type="Gene3D" id="3.40.30.10">
    <property type="entry name" value="Glutaredoxin"/>
    <property type="match status" value="1"/>
</dbReference>
<comment type="caution">
    <text evidence="1">The sequence shown here is derived from an EMBL/GenBank/DDBJ whole genome shotgun (WGS) entry which is preliminary data.</text>
</comment>
<organism evidence="1 2">
    <name type="scientific">Methylobacterium brachythecii</name>
    <dbReference type="NCBI Taxonomy" id="1176177"/>
    <lineage>
        <taxon>Bacteria</taxon>
        <taxon>Pseudomonadati</taxon>
        <taxon>Pseudomonadota</taxon>
        <taxon>Alphaproteobacteria</taxon>
        <taxon>Hyphomicrobiales</taxon>
        <taxon>Methylobacteriaceae</taxon>
        <taxon>Methylobacterium</taxon>
    </lineage>
</organism>
<protein>
    <recommendedName>
        <fullName evidence="3">Thiol reductase thioredoxin</fullName>
    </recommendedName>
</protein>
<dbReference type="Proteomes" id="UP001156881">
    <property type="component" value="Unassembled WGS sequence"/>
</dbReference>
<keyword evidence="2" id="KW-1185">Reference proteome</keyword>
<evidence type="ECO:0000313" key="1">
    <source>
        <dbReference type="EMBL" id="GLS42839.1"/>
    </source>
</evidence>